<dbReference type="PANTHER" id="PTHR46484:SF1">
    <property type="entry name" value="SCHWANN CELL MYELIN PROTEIN-RELATED"/>
    <property type="match status" value="1"/>
</dbReference>
<feature type="domain" description="Ig-like" evidence="2">
    <location>
        <begin position="144"/>
        <end position="234"/>
    </location>
</feature>
<evidence type="ECO:0000256" key="1">
    <source>
        <dbReference type="SAM" id="Phobius"/>
    </source>
</evidence>
<dbReference type="SUPFAM" id="SSF48726">
    <property type="entry name" value="Immunoglobulin"/>
    <property type="match status" value="5"/>
</dbReference>
<organism evidence="3 4">
    <name type="scientific">Hemibagrus wyckioides</name>
    <dbReference type="NCBI Taxonomy" id="337641"/>
    <lineage>
        <taxon>Eukaryota</taxon>
        <taxon>Metazoa</taxon>
        <taxon>Chordata</taxon>
        <taxon>Craniata</taxon>
        <taxon>Vertebrata</taxon>
        <taxon>Euteleostomi</taxon>
        <taxon>Actinopterygii</taxon>
        <taxon>Neopterygii</taxon>
        <taxon>Teleostei</taxon>
        <taxon>Ostariophysi</taxon>
        <taxon>Siluriformes</taxon>
        <taxon>Bagridae</taxon>
        <taxon>Hemibagrus</taxon>
    </lineage>
</organism>
<dbReference type="InterPro" id="IPR013783">
    <property type="entry name" value="Ig-like_fold"/>
</dbReference>
<dbReference type="Pfam" id="PF07686">
    <property type="entry name" value="V-set"/>
    <property type="match status" value="1"/>
</dbReference>
<evidence type="ECO:0000259" key="2">
    <source>
        <dbReference type="PROSITE" id="PS50835"/>
    </source>
</evidence>
<dbReference type="Gene3D" id="2.60.40.10">
    <property type="entry name" value="Immunoglobulins"/>
    <property type="match status" value="5"/>
</dbReference>
<feature type="domain" description="Ig-like" evidence="2">
    <location>
        <begin position="326"/>
        <end position="408"/>
    </location>
</feature>
<proteinExistence type="predicted"/>
<feature type="domain" description="Ig-like" evidence="2">
    <location>
        <begin position="239"/>
        <end position="321"/>
    </location>
</feature>
<dbReference type="InterPro" id="IPR036179">
    <property type="entry name" value="Ig-like_dom_sf"/>
</dbReference>
<evidence type="ECO:0000313" key="3">
    <source>
        <dbReference type="EMBL" id="KAG7317941.1"/>
    </source>
</evidence>
<dbReference type="OrthoDB" id="10039395at2759"/>
<feature type="transmembrane region" description="Helical" evidence="1">
    <location>
        <begin position="502"/>
        <end position="526"/>
    </location>
</feature>
<dbReference type="PANTHER" id="PTHR46484">
    <property type="entry name" value="SI:CH211-171H4.5-RELATED"/>
    <property type="match status" value="1"/>
</dbReference>
<gene>
    <name evidence="3" type="ORF">KOW79_018976</name>
</gene>
<dbReference type="Proteomes" id="UP000824219">
    <property type="component" value="Linkage Group LG23"/>
</dbReference>
<accession>A0A9D3N843</accession>
<reference evidence="3 4" key="1">
    <citation type="submission" date="2021-06" db="EMBL/GenBank/DDBJ databases">
        <title>Chromosome-level genome assembly of the red-tail catfish (Hemibagrus wyckioides).</title>
        <authorList>
            <person name="Shao F."/>
        </authorList>
    </citation>
    <scope>NUCLEOTIDE SEQUENCE [LARGE SCALE GENOMIC DNA]</scope>
    <source>
        <strain evidence="3">EC202008001</strain>
        <tissue evidence="3">Blood</tissue>
    </source>
</reference>
<dbReference type="InterPro" id="IPR013106">
    <property type="entry name" value="Ig_V-set"/>
</dbReference>
<keyword evidence="4" id="KW-1185">Reference proteome</keyword>
<dbReference type="InterPro" id="IPR003599">
    <property type="entry name" value="Ig_sub"/>
</dbReference>
<name>A0A9D3N843_9TELE</name>
<dbReference type="EMBL" id="JAHKSW010000023">
    <property type="protein sequence ID" value="KAG7317941.1"/>
    <property type="molecule type" value="Genomic_DNA"/>
</dbReference>
<keyword evidence="1" id="KW-1133">Transmembrane helix</keyword>
<sequence>MFLRPETVMDRFRTLQLFIAVSLLGGVCRCWEASTPERVKAIRKSCVLVKCSTIPYKKVAWYKYKSTGYPVVYSNDQNEIMHEFKGRTSITGNAGNGDCTLRIDNVQRSDGEVDLYVWVWKTDNEHQGFYSRTTKLDILDPINPDITMESRQVEGQAFTAKCKFRTSCPTSPQLSWMGLSGTFQEPIHTNIEATLWDTELSDTFTVTRQDHGKQLSCRASFGGDYFQSTSAPLYVSYAPSDVRVDFTGQSTVIEGDSISLKCTSDCRPAPTDHEWVITQNSITNRYNGNTVVLRDVKRNTHVSCIAINSIGRGESKQLALTVHYAPSDVRVDFTGQSTVIEGHSISLKCTSDCRPAPTDHEWVVTQNSITTHYNGSTVVLRDVKRNTHVSCTVINSIGRGESKQLALTVHYPPTILPGQFCSTENGLLKCMCQTVARPNAVISWSIDGSSTLSSAFNTTTLDNSSMTVSQLTGPQGWGGDVTCTATNLAGTKVAHMYINSEMALVAGVGAACVLGIIALVTAVVICKKRCRAEPPKDLNSVQQVRSHKVSHDYGLSSDEDLYVNTAQAEQHCKEQDAESCIYENYDKRP</sequence>
<comment type="caution">
    <text evidence="3">The sequence shown here is derived from an EMBL/GenBank/DDBJ whole genome shotgun (WGS) entry which is preliminary data.</text>
</comment>
<keyword evidence="1" id="KW-0812">Transmembrane</keyword>
<dbReference type="AlphaFoldDB" id="A0A9D3N843"/>
<keyword evidence="1" id="KW-0472">Membrane</keyword>
<dbReference type="SMART" id="SM00409">
    <property type="entry name" value="IG"/>
    <property type="match status" value="3"/>
</dbReference>
<evidence type="ECO:0000313" key="4">
    <source>
        <dbReference type="Proteomes" id="UP000824219"/>
    </source>
</evidence>
<dbReference type="PROSITE" id="PS50835">
    <property type="entry name" value="IG_LIKE"/>
    <property type="match status" value="4"/>
</dbReference>
<dbReference type="InterPro" id="IPR007110">
    <property type="entry name" value="Ig-like_dom"/>
</dbReference>
<feature type="domain" description="Ig-like" evidence="2">
    <location>
        <begin position="413"/>
        <end position="499"/>
    </location>
</feature>
<protein>
    <recommendedName>
        <fullName evidence="2">Ig-like domain-containing protein</fullName>
    </recommendedName>
</protein>